<organism evidence="2">
    <name type="scientific">hydrothermal vent metagenome</name>
    <dbReference type="NCBI Taxonomy" id="652676"/>
    <lineage>
        <taxon>unclassified sequences</taxon>
        <taxon>metagenomes</taxon>
        <taxon>ecological metagenomes</taxon>
    </lineage>
</organism>
<name>A0A3B1AXA9_9ZZZZ</name>
<accession>A0A3B1AXA9</accession>
<dbReference type="EMBL" id="UOFT01000058">
    <property type="protein sequence ID" value="VAW97466.1"/>
    <property type="molecule type" value="Genomic_DNA"/>
</dbReference>
<evidence type="ECO:0000259" key="1">
    <source>
        <dbReference type="Pfam" id="PF00669"/>
    </source>
</evidence>
<sequence>MRVSTNQTQDVAINAMLEQQEKLSKVQKQIATGKRIFKPSEDPIGAARVVDLRNILQTNGQYQKNIDAARARLTVEESIMGNATGILQRVRELAIAANNASQTNETRNFIAEEVDQLLEEILDMANSTDGSGDYLFAGSKINFRPFVNNANGEYEYQGDDTQRSLQIGPKRTIATSDSGNFVFRSIKDGNTEFTALENKTNTGSAIIDPGSVTGRYDGGTYAIIFDKQESIDPNEPTTYKVMNANNEEVIPAGTVFVEGANIEFNGVRVFVEGEPNAKDFFVIRPSENQDVFTTLKNFVDTLRIPRGDPKQNADLHNEINRTILGIDNSLGRVLEIRSNTGARLKALDAQESINIDYNLQIKEILSGIEDLDYAKAVSELNLKLTGLQASQKAFTRVQGISMFDYI</sequence>
<dbReference type="InterPro" id="IPR001492">
    <property type="entry name" value="Flagellin"/>
</dbReference>
<dbReference type="Pfam" id="PF00669">
    <property type="entry name" value="Flagellin_N"/>
    <property type="match status" value="1"/>
</dbReference>
<dbReference type="InterPro" id="IPR013384">
    <property type="entry name" value="Flagell_FlgL"/>
</dbReference>
<dbReference type="AlphaFoldDB" id="A0A3B1AXA9"/>
<dbReference type="NCBIfam" id="TIGR02550">
    <property type="entry name" value="flagell_flgL"/>
    <property type="match status" value="1"/>
</dbReference>
<gene>
    <name evidence="2" type="ORF">MNBD_GAMMA23-935</name>
</gene>
<proteinExistence type="predicted"/>
<dbReference type="GO" id="GO:0009424">
    <property type="term" value="C:bacterial-type flagellum hook"/>
    <property type="evidence" value="ECO:0007669"/>
    <property type="project" value="InterPro"/>
</dbReference>
<dbReference type="GO" id="GO:0005198">
    <property type="term" value="F:structural molecule activity"/>
    <property type="evidence" value="ECO:0007669"/>
    <property type="project" value="InterPro"/>
</dbReference>
<dbReference type="GO" id="GO:0071973">
    <property type="term" value="P:bacterial-type flagellum-dependent cell motility"/>
    <property type="evidence" value="ECO:0007669"/>
    <property type="project" value="InterPro"/>
</dbReference>
<reference evidence="2" key="1">
    <citation type="submission" date="2018-06" db="EMBL/GenBank/DDBJ databases">
        <authorList>
            <person name="Zhirakovskaya E."/>
        </authorList>
    </citation>
    <scope>NUCLEOTIDE SEQUENCE</scope>
</reference>
<dbReference type="InterPro" id="IPR001029">
    <property type="entry name" value="Flagellin_N"/>
</dbReference>
<protein>
    <recommendedName>
        <fullName evidence="1">Flagellin N-terminal domain-containing protein</fullName>
    </recommendedName>
</protein>
<dbReference type="SUPFAM" id="SSF64518">
    <property type="entry name" value="Phase 1 flagellin"/>
    <property type="match status" value="1"/>
</dbReference>
<dbReference type="Gene3D" id="1.20.1330.10">
    <property type="entry name" value="f41 fragment of flagellin, N-terminal domain"/>
    <property type="match status" value="2"/>
</dbReference>
<feature type="domain" description="Flagellin N-terminal" evidence="1">
    <location>
        <begin position="3"/>
        <end position="140"/>
    </location>
</feature>
<evidence type="ECO:0000313" key="2">
    <source>
        <dbReference type="EMBL" id="VAW97466.1"/>
    </source>
</evidence>
<dbReference type="PANTHER" id="PTHR42792">
    <property type="entry name" value="FLAGELLIN"/>
    <property type="match status" value="1"/>
</dbReference>
<dbReference type="PANTHER" id="PTHR42792:SF1">
    <property type="entry name" value="FLAGELLAR HOOK-ASSOCIATED PROTEIN 3"/>
    <property type="match status" value="1"/>
</dbReference>